<keyword evidence="1" id="KW-1133">Transmembrane helix</keyword>
<reference evidence="2" key="2">
    <citation type="submission" date="2021-04" db="EMBL/GenBank/DDBJ databases">
        <authorList>
            <person name="Gilroy R."/>
        </authorList>
    </citation>
    <scope>NUCLEOTIDE SEQUENCE</scope>
    <source>
        <strain evidence="2">6627</strain>
    </source>
</reference>
<proteinExistence type="predicted"/>
<sequence>MQSRLAIKNRSKDLLRGNWSKAVVLILTGSIISIAELAISSLMVKKVENYIWIFILLLLFLPVSMMMDAGVKFVFLDWVRKGKLSEHWFKQVWQVFYDHRLAGKVIRVGYASIIFKILWGLIFAVPGIIKRFEYSQALYIMKDHYDNNEEVTARHCLKESSFLMDGYKEDFFIFELSYIGWSFLGILPWKIGLLWVNSYENMGLMIFYDDLRKERSLKQNIEFFPDGTSIQDEVTPNNTALTYANVIALCFSFLVILITIL</sequence>
<feature type="transmembrane region" description="Helical" evidence="1">
    <location>
        <begin position="171"/>
        <end position="196"/>
    </location>
</feature>
<evidence type="ECO:0000313" key="2">
    <source>
        <dbReference type="EMBL" id="HIX01259.1"/>
    </source>
</evidence>
<feature type="transmembrane region" description="Helical" evidence="1">
    <location>
        <begin position="50"/>
        <end position="75"/>
    </location>
</feature>
<evidence type="ECO:0000256" key="1">
    <source>
        <dbReference type="SAM" id="Phobius"/>
    </source>
</evidence>
<keyword evidence="1" id="KW-0472">Membrane</keyword>
<feature type="transmembrane region" description="Helical" evidence="1">
    <location>
        <begin position="240"/>
        <end position="260"/>
    </location>
</feature>
<dbReference type="EMBL" id="DXFP01000006">
    <property type="protein sequence ID" value="HIX01259.1"/>
    <property type="molecule type" value="Genomic_DNA"/>
</dbReference>
<organism evidence="2 3">
    <name type="scientific">Candidatus Ligilactobacillus excrementigallinarum</name>
    <dbReference type="NCBI Taxonomy" id="2838641"/>
    <lineage>
        <taxon>Bacteria</taxon>
        <taxon>Bacillati</taxon>
        <taxon>Bacillota</taxon>
        <taxon>Bacilli</taxon>
        <taxon>Lactobacillales</taxon>
        <taxon>Lactobacillaceae</taxon>
        <taxon>Ligilactobacillus</taxon>
    </lineage>
</organism>
<gene>
    <name evidence="2" type="ORF">H9861_00680</name>
</gene>
<dbReference type="PANTHER" id="PTHR40076">
    <property type="entry name" value="MEMBRANE PROTEIN-RELATED"/>
    <property type="match status" value="1"/>
</dbReference>
<dbReference type="Proteomes" id="UP000823963">
    <property type="component" value="Unassembled WGS sequence"/>
</dbReference>
<reference evidence="2" key="1">
    <citation type="journal article" date="2021" name="PeerJ">
        <title>Extensive microbial diversity within the chicken gut microbiome revealed by metagenomics and culture.</title>
        <authorList>
            <person name="Gilroy R."/>
            <person name="Ravi A."/>
            <person name="Getino M."/>
            <person name="Pursley I."/>
            <person name="Horton D.L."/>
            <person name="Alikhan N.F."/>
            <person name="Baker D."/>
            <person name="Gharbi K."/>
            <person name="Hall N."/>
            <person name="Watson M."/>
            <person name="Adriaenssens E.M."/>
            <person name="Foster-Nyarko E."/>
            <person name="Jarju S."/>
            <person name="Secka A."/>
            <person name="Antonio M."/>
            <person name="Oren A."/>
            <person name="Chaudhuri R.R."/>
            <person name="La Ragione R."/>
            <person name="Hildebrand F."/>
            <person name="Pallen M.J."/>
        </authorList>
    </citation>
    <scope>NUCLEOTIDE SEQUENCE</scope>
    <source>
        <strain evidence="2">6627</strain>
    </source>
</reference>
<feature type="transmembrane region" description="Helical" evidence="1">
    <location>
        <begin position="21"/>
        <end position="44"/>
    </location>
</feature>
<dbReference type="PANTHER" id="PTHR40076:SF1">
    <property type="entry name" value="MEMBRANE PROTEIN"/>
    <property type="match status" value="1"/>
</dbReference>
<dbReference type="AlphaFoldDB" id="A0A9D1UVR5"/>
<comment type="caution">
    <text evidence="2">The sequence shown here is derived from an EMBL/GenBank/DDBJ whole genome shotgun (WGS) entry which is preliminary data.</text>
</comment>
<protein>
    <submittedName>
        <fullName evidence="2">DUF975 family protein</fullName>
    </submittedName>
</protein>
<dbReference type="InterPro" id="IPR010380">
    <property type="entry name" value="DUF975"/>
</dbReference>
<accession>A0A9D1UVR5</accession>
<name>A0A9D1UVR5_9LACO</name>
<dbReference type="Pfam" id="PF06161">
    <property type="entry name" value="DUF975"/>
    <property type="match status" value="1"/>
</dbReference>
<feature type="transmembrane region" description="Helical" evidence="1">
    <location>
        <begin position="108"/>
        <end position="129"/>
    </location>
</feature>
<keyword evidence="1" id="KW-0812">Transmembrane</keyword>
<evidence type="ECO:0000313" key="3">
    <source>
        <dbReference type="Proteomes" id="UP000823963"/>
    </source>
</evidence>